<dbReference type="EMBL" id="CYGY02000006">
    <property type="protein sequence ID" value="SIT35733.1"/>
    <property type="molecule type" value="Genomic_DNA"/>
</dbReference>
<organism evidence="3 4">
    <name type="scientific">Paraburkholderia piptadeniae</name>
    <dbReference type="NCBI Taxonomy" id="1701573"/>
    <lineage>
        <taxon>Bacteria</taxon>
        <taxon>Pseudomonadati</taxon>
        <taxon>Pseudomonadota</taxon>
        <taxon>Betaproteobacteria</taxon>
        <taxon>Burkholderiales</taxon>
        <taxon>Burkholderiaceae</taxon>
        <taxon>Paraburkholderia</taxon>
    </lineage>
</organism>
<evidence type="ECO:0000313" key="3">
    <source>
        <dbReference type="EMBL" id="SIT35733.1"/>
    </source>
</evidence>
<dbReference type="PROSITE" id="PS51257">
    <property type="entry name" value="PROKAR_LIPOPROTEIN"/>
    <property type="match status" value="1"/>
</dbReference>
<proteinExistence type="predicted"/>
<evidence type="ECO:0000256" key="2">
    <source>
        <dbReference type="ARBA" id="ARBA00022729"/>
    </source>
</evidence>
<dbReference type="Pfam" id="PF08139">
    <property type="entry name" value="LPAM_1"/>
    <property type="match status" value="1"/>
</dbReference>
<name>A0A1N7RKV3_9BURK</name>
<dbReference type="OrthoDB" id="9003270at2"/>
<protein>
    <recommendedName>
        <fullName evidence="1">Type IV secretion system putative lipoprotein virB7</fullName>
    </recommendedName>
</protein>
<reference evidence="3" key="1">
    <citation type="submission" date="2016-12" db="EMBL/GenBank/DDBJ databases">
        <authorList>
            <person name="Moulin L."/>
        </authorList>
    </citation>
    <scope>NUCLEOTIDE SEQUENCE [LARGE SCALE GENOMIC DNA]</scope>
    <source>
        <strain evidence="3">STM 7183</strain>
    </source>
</reference>
<accession>A0A1N7RKV3</accession>
<dbReference type="AlphaFoldDB" id="A0A1N7RKV3"/>
<dbReference type="Proteomes" id="UP000195569">
    <property type="component" value="Unassembled WGS sequence"/>
</dbReference>
<evidence type="ECO:0000313" key="4">
    <source>
        <dbReference type="Proteomes" id="UP000195569"/>
    </source>
</evidence>
<comment type="caution">
    <text evidence="3">The sequence shown here is derived from an EMBL/GenBank/DDBJ whole genome shotgun (WGS) entry which is preliminary data.</text>
</comment>
<gene>
    <name evidence="3" type="ORF">BN2476_60011</name>
</gene>
<keyword evidence="4" id="KW-1185">Reference proteome</keyword>
<evidence type="ECO:0000256" key="1">
    <source>
        <dbReference type="ARBA" id="ARBA00017922"/>
    </source>
</evidence>
<sequence length="151" mass="16160">MKKITAFALIALALAGCSSPEKQEKQAQEFIHNETSLADAQRNAVVDCVPAQCDAAWAATKRYIQQHSDTPVTRADAVAIETDVPYDSGKAAFSATRVAKGDGATLTLFAQCRGMYGPEKAKGGDYDECADKILKTQNGYVAFLRTHASGQ</sequence>
<keyword evidence="2" id="KW-0732">Signal</keyword>
<dbReference type="InterPro" id="IPR012640">
    <property type="entry name" value="Membr_lipoprot_lipid_attach_CS"/>
</dbReference>
<dbReference type="RefSeq" id="WP_087732456.1">
    <property type="nucleotide sequence ID" value="NZ_CYGY02000006.1"/>
</dbReference>